<comment type="subcellular location">
    <subcellularLocation>
        <location evidence="1">Membrane</location>
        <topology evidence="1">Multi-pass membrane protein</topology>
    </subcellularLocation>
</comment>
<feature type="transmembrane region" description="Helical" evidence="6">
    <location>
        <begin position="234"/>
        <end position="257"/>
    </location>
</feature>
<evidence type="ECO:0000256" key="5">
    <source>
        <dbReference type="SAM" id="MobiDB-lite"/>
    </source>
</evidence>
<dbReference type="GO" id="GO:0016020">
    <property type="term" value="C:membrane"/>
    <property type="evidence" value="ECO:0007669"/>
    <property type="project" value="UniProtKB-SubCell"/>
</dbReference>
<dbReference type="Proteomes" id="UP001146793">
    <property type="component" value="Unassembled WGS sequence"/>
</dbReference>
<proteinExistence type="predicted"/>
<dbReference type="Pfam" id="PF04547">
    <property type="entry name" value="Anoctamin"/>
    <property type="match status" value="1"/>
</dbReference>
<dbReference type="GO" id="GO:0005254">
    <property type="term" value="F:chloride channel activity"/>
    <property type="evidence" value="ECO:0007669"/>
    <property type="project" value="TreeGrafter"/>
</dbReference>
<evidence type="ECO:0000313" key="9">
    <source>
        <dbReference type="Proteomes" id="UP001146793"/>
    </source>
</evidence>
<feature type="region of interest" description="Disordered" evidence="5">
    <location>
        <begin position="667"/>
        <end position="707"/>
    </location>
</feature>
<dbReference type="InterPro" id="IPR049452">
    <property type="entry name" value="Anoctamin_TM"/>
</dbReference>
<feature type="transmembrane region" description="Helical" evidence="6">
    <location>
        <begin position="421"/>
        <end position="442"/>
    </location>
</feature>
<sequence length="707" mass="82404">MSTGVPSLDISTDSDTPLKSIFDEKYIMTQEELDDPNTPHIYWEFCFFFNKKKWKKVKTTSNQKKLVKWLKDMLNAGLKINKTETKTGKVFYEIGATNELLDHWAEHNLNLNVKLKDEPRPNGKPEPMFDIYSIKYVKYEVKNVSQYRKNIYGSVFTPIDRQKIISRIMMGPKTEQCCEINFPRLAQQKIISGFWSTHDYEELDSLIKKWSFSWKTTQPLDEVRDYFGERVAFYFAYLGYYTKWLILSSIVGLFLAIGNMSTTLNDNVFHTMWSIFIVFWITLFCEFWKRRENWLAYHFGTLNFREDEDQRIEFEGKKRKSPITDEVELYFPRWRRRFRMIVTYSVVFTTIVCAAAISIGINKKKIIDNDRQKISTGENIWRGSLTGASIFVLNMLFQPIVVKLNDWENHETDSDYENALILKLFLFQIVNTFTSLFCISFINPEPEYLQSQLSALLITHQIINNFQEVGLPWIKAKVKNYLDKKKCKESISLIEKESSYTQYENTVDDYSEMMIQLGLVSLFAVGFKLAPICALVNNVIEIRSDSYKLKKMKKPPPKSACNIGTWGIILEIMSYLVILSNITLLGITYDDFSRDEDSKSDLTDTQRVWLILFIEHIIIVVKLIMHTIIPDVPAIVAIKIARERHFENLKKSGKDTENSMKYVPKLLSSRKSSSEDENINENFNENNSTSSDTSSDSSSSAFSHEKD</sequence>
<feature type="transmembrane region" description="Helical" evidence="6">
    <location>
        <begin position="513"/>
        <end position="540"/>
    </location>
</feature>
<name>A0AAV7YVD6_9EUKA</name>
<dbReference type="AlphaFoldDB" id="A0AAV7YVD6"/>
<feature type="compositionally biased region" description="Low complexity" evidence="5">
    <location>
        <begin position="680"/>
        <end position="707"/>
    </location>
</feature>
<evidence type="ECO:0000256" key="1">
    <source>
        <dbReference type="ARBA" id="ARBA00004141"/>
    </source>
</evidence>
<feature type="domain" description="Anoctamin transmembrane" evidence="7">
    <location>
        <begin position="223"/>
        <end position="643"/>
    </location>
</feature>
<dbReference type="EMBL" id="JANTQA010000047">
    <property type="protein sequence ID" value="KAJ3432771.1"/>
    <property type="molecule type" value="Genomic_DNA"/>
</dbReference>
<evidence type="ECO:0000256" key="6">
    <source>
        <dbReference type="SAM" id="Phobius"/>
    </source>
</evidence>
<feature type="transmembrane region" description="Helical" evidence="6">
    <location>
        <begin position="341"/>
        <end position="361"/>
    </location>
</feature>
<keyword evidence="3 6" id="KW-1133">Transmembrane helix</keyword>
<dbReference type="PANTHER" id="PTHR12308:SF73">
    <property type="entry name" value="ANOCTAMIN"/>
    <property type="match status" value="1"/>
</dbReference>
<gene>
    <name evidence="8" type="ORF">M0812_21714</name>
</gene>
<dbReference type="PANTHER" id="PTHR12308">
    <property type="entry name" value="ANOCTAMIN"/>
    <property type="match status" value="1"/>
</dbReference>
<feature type="transmembrane region" description="Helical" evidence="6">
    <location>
        <begin position="561"/>
        <end position="587"/>
    </location>
</feature>
<evidence type="ECO:0000256" key="4">
    <source>
        <dbReference type="ARBA" id="ARBA00023136"/>
    </source>
</evidence>
<protein>
    <submittedName>
        <fullName evidence="8">Ngep-related</fullName>
    </submittedName>
</protein>
<keyword evidence="2 6" id="KW-0812">Transmembrane</keyword>
<feature type="transmembrane region" description="Helical" evidence="6">
    <location>
        <begin position="269"/>
        <end position="288"/>
    </location>
</feature>
<feature type="transmembrane region" description="Helical" evidence="6">
    <location>
        <begin position="607"/>
        <end position="625"/>
    </location>
</feature>
<evidence type="ECO:0000256" key="2">
    <source>
        <dbReference type="ARBA" id="ARBA00022692"/>
    </source>
</evidence>
<comment type="caution">
    <text evidence="8">The sequence shown here is derived from an EMBL/GenBank/DDBJ whole genome shotgun (WGS) entry which is preliminary data.</text>
</comment>
<dbReference type="InterPro" id="IPR007632">
    <property type="entry name" value="Anoctamin"/>
</dbReference>
<evidence type="ECO:0000259" key="7">
    <source>
        <dbReference type="Pfam" id="PF04547"/>
    </source>
</evidence>
<accession>A0AAV7YVD6</accession>
<feature type="transmembrane region" description="Helical" evidence="6">
    <location>
        <begin position="381"/>
        <end position="401"/>
    </location>
</feature>
<evidence type="ECO:0000313" key="8">
    <source>
        <dbReference type="EMBL" id="KAJ3432771.1"/>
    </source>
</evidence>
<organism evidence="8 9">
    <name type="scientific">Anaeramoeba flamelloides</name>
    <dbReference type="NCBI Taxonomy" id="1746091"/>
    <lineage>
        <taxon>Eukaryota</taxon>
        <taxon>Metamonada</taxon>
        <taxon>Anaeramoebidae</taxon>
        <taxon>Anaeramoeba</taxon>
    </lineage>
</organism>
<evidence type="ECO:0000256" key="3">
    <source>
        <dbReference type="ARBA" id="ARBA00022989"/>
    </source>
</evidence>
<keyword evidence="4 6" id="KW-0472">Membrane</keyword>
<reference evidence="8" key="1">
    <citation type="submission" date="2022-08" db="EMBL/GenBank/DDBJ databases">
        <title>Novel sulphate-reducing endosymbionts in the free-living metamonad Anaeramoeba.</title>
        <authorList>
            <person name="Jerlstrom-Hultqvist J."/>
            <person name="Cepicka I."/>
            <person name="Gallot-Lavallee L."/>
            <person name="Salas-Leiva D."/>
            <person name="Curtis B.A."/>
            <person name="Zahonova K."/>
            <person name="Pipaliya S."/>
            <person name="Dacks J."/>
            <person name="Roger A.J."/>
        </authorList>
    </citation>
    <scope>NUCLEOTIDE SEQUENCE</scope>
    <source>
        <strain evidence="8">Busselton2</strain>
    </source>
</reference>